<comment type="caution">
    <text evidence="8">The sequence shown here is derived from an EMBL/GenBank/DDBJ whole genome shotgun (WGS) entry which is preliminary data.</text>
</comment>
<reference evidence="8 9" key="1">
    <citation type="submission" date="2021-01" db="EMBL/GenBank/DDBJ databases">
        <title>Sequencing the genomes of 1000 actinobacteria strains.</title>
        <authorList>
            <person name="Klenk H.-P."/>
        </authorList>
    </citation>
    <scope>NUCLEOTIDE SEQUENCE [LARGE SCALE GENOMIC DNA]</scope>
    <source>
        <strain evidence="8 9">DSM 13057</strain>
    </source>
</reference>
<name>A0ABS2L8F0_9MICO</name>
<dbReference type="RefSeq" id="WP_205110129.1">
    <property type="nucleotide sequence ID" value="NZ_BAAAHT010000003.1"/>
</dbReference>
<feature type="transmembrane region" description="Helical" evidence="6">
    <location>
        <begin position="29"/>
        <end position="49"/>
    </location>
</feature>
<evidence type="ECO:0000256" key="4">
    <source>
        <dbReference type="ARBA" id="ARBA00022989"/>
    </source>
</evidence>
<evidence type="ECO:0000256" key="6">
    <source>
        <dbReference type="SAM" id="Phobius"/>
    </source>
</evidence>
<keyword evidence="3 6" id="KW-0812">Transmembrane</keyword>
<dbReference type="EMBL" id="JAFBBU010000001">
    <property type="protein sequence ID" value="MBM7473000.1"/>
    <property type="molecule type" value="Genomic_DNA"/>
</dbReference>
<evidence type="ECO:0000256" key="2">
    <source>
        <dbReference type="ARBA" id="ARBA00022475"/>
    </source>
</evidence>
<evidence type="ECO:0000256" key="1">
    <source>
        <dbReference type="ARBA" id="ARBA00004651"/>
    </source>
</evidence>
<keyword evidence="4 6" id="KW-1133">Transmembrane helix</keyword>
<keyword evidence="5 6" id="KW-0472">Membrane</keyword>
<feature type="domain" description="DUF202" evidence="7">
    <location>
        <begin position="20"/>
        <end position="86"/>
    </location>
</feature>
<evidence type="ECO:0000259" key="7">
    <source>
        <dbReference type="Pfam" id="PF02656"/>
    </source>
</evidence>
<evidence type="ECO:0000256" key="3">
    <source>
        <dbReference type="ARBA" id="ARBA00022692"/>
    </source>
</evidence>
<dbReference type="PANTHER" id="PTHR34187:SF2">
    <property type="entry name" value="DUF202 DOMAIN-CONTAINING PROTEIN"/>
    <property type="match status" value="1"/>
</dbReference>
<gene>
    <name evidence="8" type="ORF">JOE66_002634</name>
</gene>
<feature type="transmembrane region" description="Helical" evidence="6">
    <location>
        <begin position="56"/>
        <end position="78"/>
    </location>
</feature>
<proteinExistence type="predicted"/>
<evidence type="ECO:0000313" key="9">
    <source>
        <dbReference type="Proteomes" id="UP000776164"/>
    </source>
</evidence>
<evidence type="ECO:0000256" key="5">
    <source>
        <dbReference type="ARBA" id="ARBA00023136"/>
    </source>
</evidence>
<accession>A0ABS2L8F0</accession>
<dbReference type="Proteomes" id="UP000776164">
    <property type="component" value="Unassembled WGS sequence"/>
</dbReference>
<protein>
    <submittedName>
        <fullName evidence="8">Membrane protein</fullName>
    </submittedName>
</protein>
<sequence length="120" mass="12831">MSENRFPKRVYGTGDEPDPRFSLANERTFLAWIRTSLALIAGGVALEALSVPIAPGFRLAAALVLIAAGILAPLQAWFGWARVEKAMREARPLPGTLFAPAIAAVASVVGVLLLLGYFLR</sequence>
<comment type="subcellular location">
    <subcellularLocation>
        <location evidence="1">Cell membrane</location>
        <topology evidence="1">Multi-pass membrane protein</topology>
    </subcellularLocation>
</comment>
<dbReference type="Pfam" id="PF02656">
    <property type="entry name" value="DUF202"/>
    <property type="match status" value="1"/>
</dbReference>
<dbReference type="InterPro" id="IPR052053">
    <property type="entry name" value="IM_YidH-like"/>
</dbReference>
<keyword evidence="9" id="KW-1185">Reference proteome</keyword>
<evidence type="ECO:0000313" key="8">
    <source>
        <dbReference type="EMBL" id="MBM7473000.1"/>
    </source>
</evidence>
<dbReference type="PANTHER" id="PTHR34187">
    <property type="entry name" value="FGR18P"/>
    <property type="match status" value="1"/>
</dbReference>
<feature type="transmembrane region" description="Helical" evidence="6">
    <location>
        <begin position="98"/>
        <end position="119"/>
    </location>
</feature>
<keyword evidence="2" id="KW-1003">Cell membrane</keyword>
<dbReference type="InterPro" id="IPR003807">
    <property type="entry name" value="DUF202"/>
</dbReference>
<organism evidence="8 9">
    <name type="scientific">Subtercola frigoramans</name>
    <dbReference type="NCBI Taxonomy" id="120298"/>
    <lineage>
        <taxon>Bacteria</taxon>
        <taxon>Bacillati</taxon>
        <taxon>Actinomycetota</taxon>
        <taxon>Actinomycetes</taxon>
        <taxon>Micrococcales</taxon>
        <taxon>Microbacteriaceae</taxon>
        <taxon>Subtercola</taxon>
    </lineage>
</organism>